<sequence length="237" mass="25401">MDRMGGTSPHCVFPMPISRLAGGARISLDRAAVKQTRAVGGPSSHLVLPLSIRRLVGVTAIHWTGIHIQHAHPIGGSSPHWILTPSIWTLHGGSTIDWTWHRPKGAQPGRALMSLANHAVHQGTERRDYGPLDGPRSKTCTQPVGAHLIGQSHCRSGDWKAGFPLCTVRTTINQKPCAWLGGWTLTQLDGRPVNRERRGGGTTFDWSAPPSIAGLGSAIGQSRFKLGCRRKGPAAVG</sequence>
<name>A0A401TJ88_CHIPU</name>
<accession>A0A401TJ88</accession>
<evidence type="ECO:0000313" key="1">
    <source>
        <dbReference type="EMBL" id="GCC42673.1"/>
    </source>
</evidence>
<gene>
    <name evidence="1" type="ORF">chiPu_0026636</name>
</gene>
<dbReference type="EMBL" id="BEZZ01084381">
    <property type="protein sequence ID" value="GCC42673.1"/>
    <property type="molecule type" value="Genomic_DNA"/>
</dbReference>
<evidence type="ECO:0000313" key="2">
    <source>
        <dbReference type="Proteomes" id="UP000287033"/>
    </source>
</evidence>
<proteinExistence type="predicted"/>
<dbReference type="AlphaFoldDB" id="A0A401TJ88"/>
<dbReference type="Proteomes" id="UP000287033">
    <property type="component" value="Unassembled WGS sequence"/>
</dbReference>
<organism evidence="1 2">
    <name type="scientific">Chiloscyllium punctatum</name>
    <name type="common">Brownbanded bambooshark</name>
    <name type="synonym">Hemiscyllium punctatum</name>
    <dbReference type="NCBI Taxonomy" id="137246"/>
    <lineage>
        <taxon>Eukaryota</taxon>
        <taxon>Metazoa</taxon>
        <taxon>Chordata</taxon>
        <taxon>Craniata</taxon>
        <taxon>Vertebrata</taxon>
        <taxon>Chondrichthyes</taxon>
        <taxon>Elasmobranchii</taxon>
        <taxon>Galeomorphii</taxon>
        <taxon>Galeoidea</taxon>
        <taxon>Orectolobiformes</taxon>
        <taxon>Hemiscylliidae</taxon>
        <taxon>Chiloscyllium</taxon>
    </lineage>
</organism>
<keyword evidence="2" id="KW-1185">Reference proteome</keyword>
<reference evidence="1 2" key="1">
    <citation type="journal article" date="2018" name="Nat. Ecol. Evol.">
        <title>Shark genomes provide insights into elasmobranch evolution and the origin of vertebrates.</title>
        <authorList>
            <person name="Hara Y"/>
            <person name="Yamaguchi K"/>
            <person name="Onimaru K"/>
            <person name="Kadota M"/>
            <person name="Koyanagi M"/>
            <person name="Keeley SD"/>
            <person name="Tatsumi K"/>
            <person name="Tanaka K"/>
            <person name="Motone F"/>
            <person name="Kageyama Y"/>
            <person name="Nozu R"/>
            <person name="Adachi N"/>
            <person name="Nishimura O"/>
            <person name="Nakagawa R"/>
            <person name="Tanegashima C"/>
            <person name="Kiyatake I"/>
            <person name="Matsumoto R"/>
            <person name="Murakumo K"/>
            <person name="Nishida K"/>
            <person name="Terakita A"/>
            <person name="Kuratani S"/>
            <person name="Sato K"/>
            <person name="Hyodo S Kuraku.S."/>
        </authorList>
    </citation>
    <scope>NUCLEOTIDE SEQUENCE [LARGE SCALE GENOMIC DNA]</scope>
</reference>
<comment type="caution">
    <text evidence="1">The sequence shown here is derived from an EMBL/GenBank/DDBJ whole genome shotgun (WGS) entry which is preliminary data.</text>
</comment>
<protein>
    <submittedName>
        <fullName evidence="1">Uncharacterized protein</fullName>
    </submittedName>
</protein>